<accession>A0A1H3D711</accession>
<dbReference type="PANTHER" id="PTHR43537">
    <property type="entry name" value="TRANSCRIPTIONAL REGULATOR, GNTR FAMILY"/>
    <property type="match status" value="1"/>
</dbReference>
<feature type="domain" description="GntR C-terminal" evidence="4">
    <location>
        <begin position="11"/>
        <end position="135"/>
    </location>
</feature>
<evidence type="ECO:0000256" key="2">
    <source>
        <dbReference type="ARBA" id="ARBA00023125"/>
    </source>
</evidence>
<reference evidence="6" key="1">
    <citation type="submission" date="2016-10" db="EMBL/GenBank/DDBJ databases">
        <authorList>
            <person name="Varghese N."/>
            <person name="Submissions S."/>
        </authorList>
    </citation>
    <scope>NUCLEOTIDE SEQUENCE [LARGE SCALE GENOMIC DNA]</scope>
    <source>
        <strain evidence="6">DSM 27839</strain>
    </source>
</reference>
<keyword evidence="1" id="KW-0805">Transcription regulation</keyword>
<dbReference type="GO" id="GO:0003677">
    <property type="term" value="F:DNA binding"/>
    <property type="evidence" value="ECO:0007669"/>
    <property type="project" value="UniProtKB-KW"/>
</dbReference>
<evidence type="ECO:0000313" key="5">
    <source>
        <dbReference type="EMBL" id="SDX62165.1"/>
    </source>
</evidence>
<dbReference type="EMBL" id="FNNP01000008">
    <property type="protein sequence ID" value="SDX62165.1"/>
    <property type="molecule type" value="Genomic_DNA"/>
</dbReference>
<dbReference type="SMART" id="SM00895">
    <property type="entry name" value="FCD"/>
    <property type="match status" value="1"/>
</dbReference>
<organism evidence="5 6">
    <name type="scientific">Ruegeria halocynthiae</name>
    <dbReference type="NCBI Taxonomy" id="985054"/>
    <lineage>
        <taxon>Bacteria</taxon>
        <taxon>Pseudomonadati</taxon>
        <taxon>Pseudomonadota</taxon>
        <taxon>Alphaproteobacteria</taxon>
        <taxon>Rhodobacterales</taxon>
        <taxon>Roseobacteraceae</taxon>
        <taxon>Ruegeria</taxon>
    </lineage>
</organism>
<name>A0A1H3D711_9RHOB</name>
<evidence type="ECO:0000259" key="4">
    <source>
        <dbReference type="SMART" id="SM00895"/>
    </source>
</evidence>
<dbReference type="PANTHER" id="PTHR43537:SF49">
    <property type="entry name" value="TRANSCRIPTIONAL REGULATORY PROTEIN"/>
    <property type="match status" value="1"/>
</dbReference>
<gene>
    <name evidence="5" type="ORF">SAMN05444358_1085</name>
</gene>
<proteinExistence type="predicted"/>
<dbReference type="SUPFAM" id="SSF48008">
    <property type="entry name" value="GntR ligand-binding domain-like"/>
    <property type="match status" value="1"/>
</dbReference>
<dbReference type="STRING" id="985054.SAMN05444358_1085"/>
<dbReference type="AlphaFoldDB" id="A0A1H3D711"/>
<keyword evidence="2" id="KW-0238">DNA-binding</keyword>
<evidence type="ECO:0000313" key="6">
    <source>
        <dbReference type="Proteomes" id="UP000183400"/>
    </source>
</evidence>
<dbReference type="Gene3D" id="1.20.120.530">
    <property type="entry name" value="GntR ligand-binding domain-like"/>
    <property type="match status" value="1"/>
</dbReference>
<evidence type="ECO:0000256" key="3">
    <source>
        <dbReference type="ARBA" id="ARBA00023163"/>
    </source>
</evidence>
<dbReference type="Proteomes" id="UP000183400">
    <property type="component" value="Unassembled WGS sequence"/>
</dbReference>
<sequence>MSHPTMAQIVDLFEVVSELEAFAARLAATRATDAQMAAIQIAHDQCGFLARTGDARDYFEANNVFHSAIWAATNNQALIEQIRAADKRLTPYRRQITFYPRRKQDSPSEHKQIAEALALRQPDIAQSAMRDHVMILADDALQMARDLRL</sequence>
<dbReference type="Pfam" id="PF07729">
    <property type="entry name" value="FCD"/>
    <property type="match status" value="1"/>
</dbReference>
<dbReference type="InterPro" id="IPR008920">
    <property type="entry name" value="TF_FadR/GntR_C"/>
</dbReference>
<dbReference type="InterPro" id="IPR011711">
    <property type="entry name" value="GntR_C"/>
</dbReference>
<keyword evidence="3" id="KW-0804">Transcription</keyword>
<evidence type="ECO:0000256" key="1">
    <source>
        <dbReference type="ARBA" id="ARBA00023015"/>
    </source>
</evidence>
<keyword evidence="6" id="KW-1185">Reference proteome</keyword>
<protein>
    <submittedName>
        <fullName evidence="5">FCD domain-containing protein</fullName>
    </submittedName>
</protein>